<evidence type="ECO:0000256" key="1">
    <source>
        <dbReference type="SAM" id="MobiDB-lite"/>
    </source>
</evidence>
<protein>
    <submittedName>
        <fullName evidence="2">Uncharacterized protein</fullName>
    </submittedName>
</protein>
<dbReference type="EMBL" id="JXTC01000295">
    <property type="protein sequence ID" value="PON68479.1"/>
    <property type="molecule type" value="Genomic_DNA"/>
</dbReference>
<dbReference type="AlphaFoldDB" id="A0A2P5D5A0"/>
<organism evidence="2 3">
    <name type="scientific">Trema orientale</name>
    <name type="common">Charcoal tree</name>
    <name type="synonym">Celtis orientalis</name>
    <dbReference type="NCBI Taxonomy" id="63057"/>
    <lineage>
        <taxon>Eukaryota</taxon>
        <taxon>Viridiplantae</taxon>
        <taxon>Streptophyta</taxon>
        <taxon>Embryophyta</taxon>
        <taxon>Tracheophyta</taxon>
        <taxon>Spermatophyta</taxon>
        <taxon>Magnoliopsida</taxon>
        <taxon>eudicotyledons</taxon>
        <taxon>Gunneridae</taxon>
        <taxon>Pentapetalae</taxon>
        <taxon>rosids</taxon>
        <taxon>fabids</taxon>
        <taxon>Rosales</taxon>
        <taxon>Cannabaceae</taxon>
        <taxon>Trema</taxon>
    </lineage>
</organism>
<feature type="region of interest" description="Disordered" evidence="1">
    <location>
        <begin position="20"/>
        <end position="42"/>
    </location>
</feature>
<accession>A0A2P5D5A0</accession>
<sequence>MNFPSNDFALDNATLVKTPVTLGFSPSDKEEEEEEEGSGLRIEDSKRNLRNLEVDGLSMGITLY</sequence>
<comment type="caution">
    <text evidence="2">The sequence shown here is derived from an EMBL/GenBank/DDBJ whole genome shotgun (WGS) entry which is preliminary data.</text>
</comment>
<proteinExistence type="predicted"/>
<evidence type="ECO:0000313" key="3">
    <source>
        <dbReference type="Proteomes" id="UP000237000"/>
    </source>
</evidence>
<dbReference type="InParanoid" id="A0A2P5D5A0"/>
<keyword evidence="3" id="KW-1185">Reference proteome</keyword>
<name>A0A2P5D5A0_TREOI</name>
<gene>
    <name evidence="2" type="ORF">TorRG33x02_262110</name>
</gene>
<dbReference type="Proteomes" id="UP000237000">
    <property type="component" value="Unassembled WGS sequence"/>
</dbReference>
<evidence type="ECO:0000313" key="2">
    <source>
        <dbReference type="EMBL" id="PON68479.1"/>
    </source>
</evidence>
<reference evidence="3" key="1">
    <citation type="submission" date="2016-06" db="EMBL/GenBank/DDBJ databases">
        <title>Parallel loss of symbiosis genes in relatives of nitrogen-fixing non-legume Parasponia.</title>
        <authorList>
            <person name="Van Velzen R."/>
            <person name="Holmer R."/>
            <person name="Bu F."/>
            <person name="Rutten L."/>
            <person name="Van Zeijl A."/>
            <person name="Liu W."/>
            <person name="Santuari L."/>
            <person name="Cao Q."/>
            <person name="Sharma T."/>
            <person name="Shen D."/>
            <person name="Roswanjaya Y."/>
            <person name="Wardhani T."/>
            <person name="Kalhor M.S."/>
            <person name="Jansen J."/>
            <person name="Van den Hoogen J."/>
            <person name="Gungor B."/>
            <person name="Hartog M."/>
            <person name="Hontelez J."/>
            <person name="Verver J."/>
            <person name="Yang W.-C."/>
            <person name="Schijlen E."/>
            <person name="Repin R."/>
            <person name="Schilthuizen M."/>
            <person name="Schranz E."/>
            <person name="Heidstra R."/>
            <person name="Miyata K."/>
            <person name="Fedorova E."/>
            <person name="Kohlen W."/>
            <person name="Bisseling T."/>
            <person name="Smit S."/>
            <person name="Geurts R."/>
        </authorList>
    </citation>
    <scope>NUCLEOTIDE SEQUENCE [LARGE SCALE GENOMIC DNA]</scope>
    <source>
        <strain evidence="3">cv. RG33-2</strain>
    </source>
</reference>